<dbReference type="PANTHER" id="PTHR20855:SF3">
    <property type="entry name" value="LD03007P"/>
    <property type="match status" value="1"/>
</dbReference>
<evidence type="ECO:0000256" key="4">
    <source>
        <dbReference type="ARBA" id="ARBA00023136"/>
    </source>
</evidence>
<comment type="subcellular location">
    <subcellularLocation>
        <location evidence="1">Membrane</location>
        <topology evidence="1">Multi-pass membrane protein</topology>
    </subcellularLocation>
</comment>
<keyword evidence="3 5" id="KW-1133">Transmembrane helix</keyword>
<keyword evidence="2 5" id="KW-0812">Transmembrane</keyword>
<evidence type="ECO:0000313" key="7">
    <source>
        <dbReference type="Proteomes" id="UP000614272"/>
    </source>
</evidence>
<evidence type="ECO:0000256" key="2">
    <source>
        <dbReference type="ARBA" id="ARBA00022692"/>
    </source>
</evidence>
<feature type="transmembrane region" description="Helical" evidence="5">
    <location>
        <begin position="81"/>
        <end position="99"/>
    </location>
</feature>
<evidence type="ECO:0000256" key="5">
    <source>
        <dbReference type="SAM" id="Phobius"/>
    </source>
</evidence>
<dbReference type="EMBL" id="BMGJ01000014">
    <property type="protein sequence ID" value="GGD73578.1"/>
    <property type="molecule type" value="Genomic_DNA"/>
</dbReference>
<sequence length="227" mass="24969">MDVINIPGFSDPFSSISHLLAAVLALIFGVALIRKTVGSPVRITTVSIYVFSVVFLLSMSGVFHMLEPGTTGRAVLKRLDHAGIFLLIAGTFTPIHAIMFRGFWRWGFLTVIWGLAIIGLTLKTIYFTGFAEWLGLLFYIGLGWMGIASAYLTHRMHGFAVIRPLFFGALAYTLGATLDFLRVPVLIPGVLGPHELFHIAVLAGIAWHWAFVAMLLQWPNNKGPVQS</sequence>
<comment type="caution">
    <text evidence="6">The sequence shown here is derived from an EMBL/GenBank/DDBJ whole genome shotgun (WGS) entry which is preliminary data.</text>
</comment>
<feature type="transmembrane region" description="Helical" evidence="5">
    <location>
        <begin position="46"/>
        <end position="66"/>
    </location>
</feature>
<feature type="transmembrane region" description="Helical" evidence="5">
    <location>
        <begin position="196"/>
        <end position="216"/>
    </location>
</feature>
<accession>A0ABQ1RKX9</accession>
<feature type="transmembrane region" description="Helical" evidence="5">
    <location>
        <begin position="165"/>
        <end position="184"/>
    </location>
</feature>
<feature type="transmembrane region" description="Helical" evidence="5">
    <location>
        <begin position="133"/>
        <end position="153"/>
    </location>
</feature>
<feature type="transmembrane region" description="Helical" evidence="5">
    <location>
        <begin position="15"/>
        <end position="34"/>
    </location>
</feature>
<dbReference type="RefSeq" id="WP_099035703.1">
    <property type="nucleotide sequence ID" value="NZ_BMGJ01000014.1"/>
</dbReference>
<evidence type="ECO:0000256" key="1">
    <source>
        <dbReference type="ARBA" id="ARBA00004141"/>
    </source>
</evidence>
<evidence type="ECO:0000313" key="6">
    <source>
        <dbReference type="EMBL" id="GGD73578.1"/>
    </source>
</evidence>
<proteinExistence type="predicted"/>
<dbReference type="InterPro" id="IPR004254">
    <property type="entry name" value="AdipoR/HlyIII-related"/>
</dbReference>
<dbReference type="Pfam" id="PF03006">
    <property type="entry name" value="HlyIII"/>
    <property type="match status" value="1"/>
</dbReference>
<dbReference type="PANTHER" id="PTHR20855">
    <property type="entry name" value="ADIPOR/PROGESTIN RECEPTOR-RELATED"/>
    <property type="match status" value="1"/>
</dbReference>
<name>A0ABQ1RKX9_9ALTE</name>
<organism evidence="6 7">
    <name type="scientific">Lacimicrobium alkaliphilum</name>
    <dbReference type="NCBI Taxonomy" id="1526571"/>
    <lineage>
        <taxon>Bacteria</taxon>
        <taxon>Pseudomonadati</taxon>
        <taxon>Pseudomonadota</taxon>
        <taxon>Gammaproteobacteria</taxon>
        <taxon>Alteromonadales</taxon>
        <taxon>Alteromonadaceae</taxon>
        <taxon>Lacimicrobium</taxon>
    </lineage>
</organism>
<keyword evidence="4 5" id="KW-0472">Membrane</keyword>
<dbReference type="Proteomes" id="UP000614272">
    <property type="component" value="Unassembled WGS sequence"/>
</dbReference>
<feature type="transmembrane region" description="Helical" evidence="5">
    <location>
        <begin position="106"/>
        <end position="127"/>
    </location>
</feature>
<evidence type="ECO:0000256" key="3">
    <source>
        <dbReference type="ARBA" id="ARBA00022989"/>
    </source>
</evidence>
<keyword evidence="7" id="KW-1185">Reference proteome</keyword>
<reference evidence="7" key="1">
    <citation type="journal article" date="2019" name="Int. J. Syst. Evol. Microbiol.">
        <title>The Global Catalogue of Microorganisms (GCM) 10K type strain sequencing project: providing services to taxonomists for standard genome sequencing and annotation.</title>
        <authorList>
            <consortium name="The Broad Institute Genomics Platform"/>
            <consortium name="The Broad Institute Genome Sequencing Center for Infectious Disease"/>
            <person name="Wu L."/>
            <person name="Ma J."/>
        </authorList>
    </citation>
    <scope>NUCLEOTIDE SEQUENCE [LARGE SCALE GENOMIC DNA]</scope>
    <source>
        <strain evidence="7">CGMCC 1.12923</strain>
    </source>
</reference>
<protein>
    <submittedName>
        <fullName evidence="6">Hemolysin</fullName>
    </submittedName>
</protein>
<gene>
    <name evidence="6" type="ORF">GCM10011357_30800</name>
</gene>